<dbReference type="EMBL" id="FNIN01000004">
    <property type="protein sequence ID" value="SDN65029.1"/>
    <property type="molecule type" value="Genomic_DNA"/>
</dbReference>
<dbReference type="NCBIfam" id="NF005305">
    <property type="entry name" value="PRK06836.1"/>
    <property type="match status" value="1"/>
</dbReference>
<reference evidence="4 5" key="1">
    <citation type="submission" date="2016-10" db="EMBL/GenBank/DDBJ databases">
        <authorList>
            <person name="de Groot N.N."/>
        </authorList>
    </citation>
    <scope>NUCLEOTIDE SEQUENCE [LARGE SCALE GENOMIC DNA]</scope>
    <source>
        <strain evidence="4 5">DSM 15269</strain>
    </source>
</reference>
<dbReference type="STRING" id="206665.SAMN04488516_10424"/>
<keyword evidence="2" id="KW-1133">Transmembrane helix</keyword>
<evidence type="ECO:0000313" key="4">
    <source>
        <dbReference type="EMBL" id="SDN65029.1"/>
    </source>
</evidence>
<dbReference type="InterPro" id="IPR015424">
    <property type="entry name" value="PyrdxlP-dep_Trfase"/>
</dbReference>
<dbReference type="InterPro" id="IPR015422">
    <property type="entry name" value="PyrdxlP-dep_Trfase_small"/>
</dbReference>
<dbReference type="InterPro" id="IPR015421">
    <property type="entry name" value="PyrdxlP-dep_Trfase_major"/>
</dbReference>
<dbReference type="RefSeq" id="WP_092064657.1">
    <property type="nucleotide sequence ID" value="NZ_FNIN01000004.1"/>
</dbReference>
<sequence length="398" mass="44211">MLLNTQVKTYLQRSSWIRKMFEKGAELKKEFGADKVFDFSLGNPDLPPPSSIINEFVKLKELSSKPLALGYMPNAGLPQLREKLALFLSKEQGVSISREEVIITCGAAGGINALFRAILEPKDEVVAFAPFFVEYGFYAENHNGILKVVKTKEPDFSLDLGALDQAIGEKTRAIILNSPNNPSGQVYSEQEIKEIADLLRKKSQKFGKPIFLVADEPYRFLVYDGVEVPSILKFYEFSVVVSSFSKSLGLAGERVGYVLVNPDMPNKQELLAGLVLTNRILGFVNAPIIGQYLLLAGLGSLVDISVYQKRRQLMGQILEQAGLEFTWPKGGFYFFPKAPNKQEDDFITALLKENVLAVPGKGFGFPGYVRFAFCVPEETIKRSAEAIGKAVQNILEKY</sequence>
<dbReference type="PANTHER" id="PTHR42691:SF1">
    <property type="entry name" value="ASPARTATE AMINOTRANSFERASE YHDR-RELATED"/>
    <property type="match status" value="1"/>
</dbReference>
<comment type="cofactor">
    <cofactor evidence="1">
        <name>pyridoxal 5'-phosphate</name>
        <dbReference type="ChEBI" id="CHEBI:597326"/>
    </cofactor>
</comment>
<evidence type="ECO:0000256" key="1">
    <source>
        <dbReference type="RuleBase" id="RU000481"/>
    </source>
</evidence>
<dbReference type="GO" id="GO:0030170">
    <property type="term" value="F:pyridoxal phosphate binding"/>
    <property type="evidence" value="ECO:0007669"/>
    <property type="project" value="InterPro"/>
</dbReference>
<dbReference type="OrthoDB" id="9804474at2"/>
<dbReference type="CDD" id="cd00609">
    <property type="entry name" value="AAT_like"/>
    <property type="match status" value="1"/>
</dbReference>
<dbReference type="Gene3D" id="3.40.640.10">
    <property type="entry name" value="Type I PLP-dependent aspartate aminotransferase-like (Major domain)"/>
    <property type="match status" value="1"/>
</dbReference>
<dbReference type="PROSITE" id="PS00105">
    <property type="entry name" value="AA_TRANSFER_CLASS_1"/>
    <property type="match status" value="1"/>
</dbReference>
<keyword evidence="1 4" id="KW-0808">Transferase</keyword>
<feature type="transmembrane region" description="Helical" evidence="2">
    <location>
        <begin position="289"/>
        <end position="307"/>
    </location>
</feature>
<organism evidence="4 5">
    <name type="scientific">Desulfonauticus submarinus</name>
    <dbReference type="NCBI Taxonomy" id="206665"/>
    <lineage>
        <taxon>Bacteria</taxon>
        <taxon>Pseudomonadati</taxon>
        <taxon>Thermodesulfobacteriota</taxon>
        <taxon>Desulfovibrionia</taxon>
        <taxon>Desulfovibrionales</taxon>
        <taxon>Desulfonauticaceae</taxon>
        <taxon>Desulfonauticus</taxon>
    </lineage>
</organism>
<gene>
    <name evidence="4" type="ORF">SAMN04488516_10424</name>
</gene>
<keyword evidence="1 4" id="KW-0032">Aminotransferase</keyword>
<dbReference type="InterPro" id="IPR004839">
    <property type="entry name" value="Aminotransferase_I/II_large"/>
</dbReference>
<name>A0A1H0D4K7_9BACT</name>
<keyword evidence="2" id="KW-0472">Membrane</keyword>
<evidence type="ECO:0000313" key="5">
    <source>
        <dbReference type="Proteomes" id="UP000199602"/>
    </source>
</evidence>
<dbReference type="SUPFAM" id="SSF53383">
    <property type="entry name" value="PLP-dependent transferases"/>
    <property type="match status" value="1"/>
</dbReference>
<accession>A0A1H0D4K7</accession>
<feature type="domain" description="Aminotransferase class I/classII large" evidence="3">
    <location>
        <begin position="35"/>
        <end position="387"/>
    </location>
</feature>
<keyword evidence="2" id="KW-0812">Transmembrane</keyword>
<dbReference type="AlphaFoldDB" id="A0A1H0D4K7"/>
<protein>
    <recommendedName>
        <fullName evidence="1">Aminotransferase</fullName>
        <ecNumber evidence="1">2.6.1.-</ecNumber>
    </recommendedName>
</protein>
<dbReference type="Gene3D" id="3.90.1150.10">
    <property type="entry name" value="Aspartate Aminotransferase, domain 1"/>
    <property type="match status" value="2"/>
</dbReference>
<dbReference type="EC" id="2.6.1.-" evidence="1"/>
<comment type="similarity">
    <text evidence="1">Belongs to the class-I pyridoxal-phosphate-dependent aminotransferase family.</text>
</comment>
<evidence type="ECO:0000259" key="3">
    <source>
        <dbReference type="Pfam" id="PF00155"/>
    </source>
</evidence>
<evidence type="ECO:0000256" key="2">
    <source>
        <dbReference type="SAM" id="Phobius"/>
    </source>
</evidence>
<keyword evidence="5" id="KW-1185">Reference proteome</keyword>
<proteinExistence type="inferred from homology"/>
<dbReference type="GO" id="GO:0008483">
    <property type="term" value="F:transaminase activity"/>
    <property type="evidence" value="ECO:0007669"/>
    <property type="project" value="UniProtKB-KW"/>
</dbReference>
<dbReference type="PANTHER" id="PTHR42691">
    <property type="entry name" value="ASPARTATE AMINOTRANSFERASE YHDR-RELATED"/>
    <property type="match status" value="1"/>
</dbReference>
<dbReference type="InterPro" id="IPR004838">
    <property type="entry name" value="NHTrfase_class1_PyrdxlP-BS"/>
</dbReference>
<dbReference type="Pfam" id="PF00155">
    <property type="entry name" value="Aminotran_1_2"/>
    <property type="match status" value="1"/>
</dbReference>
<dbReference type="Proteomes" id="UP000199602">
    <property type="component" value="Unassembled WGS sequence"/>
</dbReference>